<dbReference type="SUPFAM" id="SSF50129">
    <property type="entry name" value="GroES-like"/>
    <property type="match status" value="1"/>
</dbReference>
<accession>A0A6G1JXW2</accession>
<feature type="domain" description="Enoyl reductase (ER)" evidence="4">
    <location>
        <begin position="71"/>
        <end position="394"/>
    </location>
</feature>
<dbReference type="Pfam" id="PF08240">
    <property type="entry name" value="ADH_N"/>
    <property type="match status" value="1"/>
</dbReference>
<dbReference type="InterPro" id="IPR036291">
    <property type="entry name" value="NAD(P)-bd_dom_sf"/>
</dbReference>
<proteinExistence type="inferred from homology"/>
<comment type="similarity">
    <text evidence="1">Belongs to the zinc-containing alcohol dehydrogenase family.</text>
</comment>
<dbReference type="PANTHER" id="PTHR45348:SF2">
    <property type="entry name" value="ZINC-TYPE ALCOHOL DEHYDROGENASE-LIKE PROTEIN C2E1P3.01"/>
    <property type="match status" value="1"/>
</dbReference>
<evidence type="ECO:0000313" key="6">
    <source>
        <dbReference type="Proteomes" id="UP000799428"/>
    </source>
</evidence>
<protein>
    <submittedName>
        <fullName evidence="5">GroES-like protein</fullName>
    </submittedName>
</protein>
<evidence type="ECO:0000313" key="5">
    <source>
        <dbReference type="EMBL" id="KAF2705007.1"/>
    </source>
</evidence>
<dbReference type="SMART" id="SM00829">
    <property type="entry name" value="PKS_ER"/>
    <property type="match status" value="1"/>
</dbReference>
<evidence type="ECO:0000256" key="2">
    <source>
        <dbReference type="ARBA" id="ARBA00011245"/>
    </source>
</evidence>
<comment type="subunit">
    <text evidence="2">Monomer.</text>
</comment>
<dbReference type="Proteomes" id="UP000799428">
    <property type="component" value="Unassembled WGS sequence"/>
</dbReference>
<dbReference type="OrthoDB" id="10257049at2759"/>
<gene>
    <name evidence="5" type="ORF">K504DRAFT_388821</name>
</gene>
<dbReference type="SUPFAM" id="SSF51735">
    <property type="entry name" value="NAD(P)-binding Rossmann-fold domains"/>
    <property type="match status" value="1"/>
</dbReference>
<keyword evidence="3" id="KW-0560">Oxidoreductase</keyword>
<evidence type="ECO:0000256" key="3">
    <source>
        <dbReference type="ARBA" id="ARBA00023002"/>
    </source>
</evidence>
<evidence type="ECO:0000256" key="1">
    <source>
        <dbReference type="ARBA" id="ARBA00008072"/>
    </source>
</evidence>
<name>A0A6G1JXW2_9PLEO</name>
<reference evidence="5" key="1">
    <citation type="journal article" date="2020" name="Stud. Mycol.">
        <title>101 Dothideomycetes genomes: a test case for predicting lifestyles and emergence of pathogens.</title>
        <authorList>
            <person name="Haridas S."/>
            <person name="Albert R."/>
            <person name="Binder M."/>
            <person name="Bloem J."/>
            <person name="Labutti K."/>
            <person name="Salamov A."/>
            <person name="Andreopoulos B."/>
            <person name="Baker S."/>
            <person name="Barry K."/>
            <person name="Bills G."/>
            <person name="Bluhm B."/>
            <person name="Cannon C."/>
            <person name="Castanera R."/>
            <person name="Culley D."/>
            <person name="Daum C."/>
            <person name="Ezra D."/>
            <person name="Gonzalez J."/>
            <person name="Henrissat B."/>
            <person name="Kuo A."/>
            <person name="Liang C."/>
            <person name="Lipzen A."/>
            <person name="Lutzoni F."/>
            <person name="Magnuson J."/>
            <person name="Mondo S."/>
            <person name="Nolan M."/>
            <person name="Ohm R."/>
            <person name="Pangilinan J."/>
            <person name="Park H.-J."/>
            <person name="Ramirez L."/>
            <person name="Alfaro M."/>
            <person name="Sun H."/>
            <person name="Tritt A."/>
            <person name="Yoshinaga Y."/>
            <person name="Zwiers L.-H."/>
            <person name="Turgeon B."/>
            <person name="Goodwin S."/>
            <person name="Spatafora J."/>
            <person name="Crous P."/>
            <person name="Grigoriev I."/>
        </authorList>
    </citation>
    <scope>NUCLEOTIDE SEQUENCE</scope>
    <source>
        <strain evidence="5">CBS 279.74</strain>
    </source>
</reference>
<dbReference type="PANTHER" id="PTHR45348">
    <property type="entry name" value="HYPOTHETICAL OXIDOREDUCTASE (EUROFUNG)"/>
    <property type="match status" value="1"/>
</dbReference>
<dbReference type="GO" id="GO:0016651">
    <property type="term" value="F:oxidoreductase activity, acting on NAD(P)H"/>
    <property type="evidence" value="ECO:0007669"/>
    <property type="project" value="InterPro"/>
</dbReference>
<dbReference type="InterPro" id="IPR013154">
    <property type="entry name" value="ADH-like_N"/>
</dbReference>
<dbReference type="Gene3D" id="3.90.180.10">
    <property type="entry name" value="Medium-chain alcohol dehydrogenases, catalytic domain"/>
    <property type="match status" value="1"/>
</dbReference>
<dbReference type="InterPro" id="IPR047122">
    <property type="entry name" value="Trans-enoyl_RdTase-like"/>
</dbReference>
<dbReference type="InterPro" id="IPR011032">
    <property type="entry name" value="GroES-like_sf"/>
</dbReference>
<dbReference type="AlphaFoldDB" id="A0A6G1JXW2"/>
<dbReference type="EMBL" id="MU005780">
    <property type="protein sequence ID" value="KAF2705007.1"/>
    <property type="molecule type" value="Genomic_DNA"/>
</dbReference>
<dbReference type="Pfam" id="PF00107">
    <property type="entry name" value="ADH_zinc_N"/>
    <property type="match status" value="1"/>
</dbReference>
<evidence type="ECO:0000259" key="4">
    <source>
        <dbReference type="SMART" id="SM00829"/>
    </source>
</evidence>
<sequence>MGILHTLKSCFTAKPKLREIDSTRPASAGVTAVFHTPPILTEKPITQLATPTITGTTTPFTQQALIVATKGTYLLDESFPVPEIQDGEEVLIRNHAVGLNPIDWKSVDWNFCIPTFPWVTGREMSGVVEQVGENVTEFKKGDRVWTSTDYYRDIRSGCFQEYVIAPKHTVKPIPSKLSFESAACLGVCGLTAAMTLWKWLGIPMFDTAQSSQSSGNLLLVWGGSSITGQFLIQIATYSGLEVIAVTSERTAELVSRLGAKHVITRDDKSNDDIVAEARAIGGDAIVKAVDIVGPETAVYCMKALSSKSPVQLAPLSFLPKDVVTPPNVSIENVEMKWFVLNKISESYATALNSLVERGCVKIPELDVIAGGLAAIPEGLNMQKRGNLGGKKLVVSLRG</sequence>
<organism evidence="5 6">
    <name type="scientific">Pleomassaria siparia CBS 279.74</name>
    <dbReference type="NCBI Taxonomy" id="1314801"/>
    <lineage>
        <taxon>Eukaryota</taxon>
        <taxon>Fungi</taxon>
        <taxon>Dikarya</taxon>
        <taxon>Ascomycota</taxon>
        <taxon>Pezizomycotina</taxon>
        <taxon>Dothideomycetes</taxon>
        <taxon>Pleosporomycetidae</taxon>
        <taxon>Pleosporales</taxon>
        <taxon>Pleomassariaceae</taxon>
        <taxon>Pleomassaria</taxon>
    </lineage>
</organism>
<keyword evidence="6" id="KW-1185">Reference proteome</keyword>
<dbReference type="InterPro" id="IPR013149">
    <property type="entry name" value="ADH-like_C"/>
</dbReference>
<dbReference type="InterPro" id="IPR020843">
    <property type="entry name" value="ER"/>
</dbReference>
<dbReference type="Gene3D" id="3.40.50.720">
    <property type="entry name" value="NAD(P)-binding Rossmann-like Domain"/>
    <property type="match status" value="1"/>
</dbReference>
<dbReference type="CDD" id="cd08249">
    <property type="entry name" value="enoyl_reductase_like"/>
    <property type="match status" value="1"/>
</dbReference>